<organism evidence="1 2">
    <name type="scientific">Halopseudomonas sabulinigri</name>
    <dbReference type="NCBI Taxonomy" id="472181"/>
    <lineage>
        <taxon>Bacteria</taxon>
        <taxon>Pseudomonadati</taxon>
        <taxon>Pseudomonadota</taxon>
        <taxon>Gammaproteobacteria</taxon>
        <taxon>Pseudomonadales</taxon>
        <taxon>Pseudomonadaceae</taxon>
        <taxon>Halopseudomonas</taxon>
    </lineage>
</organism>
<keyword evidence="1" id="KW-0808">Transferase</keyword>
<dbReference type="AlphaFoldDB" id="A0A1H1N0Y9"/>
<reference evidence="2" key="1">
    <citation type="submission" date="2016-10" db="EMBL/GenBank/DDBJ databases">
        <authorList>
            <person name="Varghese N."/>
            <person name="Submissions S."/>
        </authorList>
    </citation>
    <scope>NUCLEOTIDE SEQUENCE [LARGE SCALE GENOMIC DNA]</scope>
    <source>
        <strain evidence="2">JCM 14963</strain>
    </source>
</reference>
<evidence type="ECO:0000313" key="1">
    <source>
        <dbReference type="EMBL" id="SDR92654.1"/>
    </source>
</evidence>
<dbReference type="GO" id="GO:0016740">
    <property type="term" value="F:transferase activity"/>
    <property type="evidence" value="ECO:0007669"/>
    <property type="project" value="UniProtKB-KW"/>
</dbReference>
<proteinExistence type="predicted"/>
<dbReference type="OrthoDB" id="194151at2"/>
<accession>A0A1H1N0Y9</accession>
<dbReference type="EMBL" id="LT629763">
    <property type="protein sequence ID" value="SDR92654.1"/>
    <property type="molecule type" value="Genomic_DNA"/>
</dbReference>
<sequence length="140" mass="15706">MSKYPKVKDPDMVGEYSGAAKAGGGYVWDEVLEYRVWCHPHEGSPDLEDGSDYYYAFATFEEALECANEIPGSGAPLALILQREYIDEPEPGIYLHKKEERIAEWPAAFLSRPRRGPDTIPRFMAPDAPSNKLDIIRGKA</sequence>
<dbReference type="STRING" id="472181.SAMN05216271_0751"/>
<evidence type="ECO:0000313" key="2">
    <source>
        <dbReference type="Proteomes" id="UP000243413"/>
    </source>
</evidence>
<gene>
    <name evidence="1" type="ORF">SAMN05216271_0751</name>
</gene>
<name>A0A1H1N0Y9_9GAMM</name>
<dbReference type="RefSeq" id="WP_092283970.1">
    <property type="nucleotide sequence ID" value="NZ_LT629763.1"/>
</dbReference>
<protein>
    <submittedName>
        <fullName evidence="1">Putative acetyltransferase</fullName>
    </submittedName>
</protein>
<dbReference type="Proteomes" id="UP000243413">
    <property type="component" value="Chromosome I"/>
</dbReference>